<feature type="region of interest" description="Disordered" evidence="1">
    <location>
        <begin position="1"/>
        <end position="23"/>
    </location>
</feature>
<evidence type="ECO:0000313" key="2">
    <source>
        <dbReference type="EMBL" id="OCT65417.1"/>
    </source>
</evidence>
<gene>
    <name evidence="2" type="ORF">XELAEV_18041657mg</name>
</gene>
<name>A0A974H5B8_XENLA</name>
<evidence type="ECO:0000256" key="1">
    <source>
        <dbReference type="SAM" id="MobiDB-lite"/>
    </source>
</evidence>
<evidence type="ECO:0000313" key="3">
    <source>
        <dbReference type="Proteomes" id="UP000694892"/>
    </source>
</evidence>
<accession>A0A974H5B8</accession>
<sequence length="99" mass="10722">MGMALKLSHSCTPSSPHTAPRISPVQPLRELETDIVLKITGSYKGINVIYSGVKPMDCLIKLQQINLAPGNFSFSPSHLILTTSRLLKTCPSKVPLCCS</sequence>
<organism evidence="2 3">
    <name type="scientific">Xenopus laevis</name>
    <name type="common">African clawed frog</name>
    <dbReference type="NCBI Taxonomy" id="8355"/>
    <lineage>
        <taxon>Eukaryota</taxon>
        <taxon>Metazoa</taxon>
        <taxon>Chordata</taxon>
        <taxon>Craniata</taxon>
        <taxon>Vertebrata</taxon>
        <taxon>Euteleostomi</taxon>
        <taxon>Amphibia</taxon>
        <taxon>Batrachia</taxon>
        <taxon>Anura</taxon>
        <taxon>Pipoidea</taxon>
        <taxon>Pipidae</taxon>
        <taxon>Xenopodinae</taxon>
        <taxon>Xenopus</taxon>
        <taxon>Xenopus</taxon>
    </lineage>
</organism>
<dbReference type="AlphaFoldDB" id="A0A974H5B8"/>
<dbReference type="EMBL" id="CM004481">
    <property type="protein sequence ID" value="OCT65417.1"/>
    <property type="molecule type" value="Genomic_DNA"/>
</dbReference>
<protein>
    <submittedName>
        <fullName evidence="2">Uncharacterized protein</fullName>
    </submittedName>
</protein>
<proteinExistence type="predicted"/>
<dbReference type="Proteomes" id="UP000694892">
    <property type="component" value="Chromosome 8S"/>
</dbReference>
<reference evidence="3" key="1">
    <citation type="journal article" date="2016" name="Nature">
        <title>Genome evolution in the allotetraploid frog Xenopus laevis.</title>
        <authorList>
            <person name="Session A.M."/>
            <person name="Uno Y."/>
            <person name="Kwon T."/>
            <person name="Chapman J.A."/>
            <person name="Toyoda A."/>
            <person name="Takahashi S."/>
            <person name="Fukui A."/>
            <person name="Hikosaka A."/>
            <person name="Suzuki A."/>
            <person name="Kondo M."/>
            <person name="van Heeringen S.J."/>
            <person name="Quigley I."/>
            <person name="Heinz S."/>
            <person name="Ogino H."/>
            <person name="Ochi H."/>
            <person name="Hellsten U."/>
            <person name="Lyons J.B."/>
            <person name="Simakov O."/>
            <person name="Putnam N."/>
            <person name="Stites J."/>
            <person name="Kuroki Y."/>
            <person name="Tanaka T."/>
            <person name="Michiue T."/>
            <person name="Watanabe M."/>
            <person name="Bogdanovic O."/>
            <person name="Lister R."/>
            <person name="Georgiou G."/>
            <person name="Paranjpe S.S."/>
            <person name="van Kruijsbergen I."/>
            <person name="Shu S."/>
            <person name="Carlson J."/>
            <person name="Kinoshita T."/>
            <person name="Ohta Y."/>
            <person name="Mawaribuchi S."/>
            <person name="Jenkins J."/>
            <person name="Grimwood J."/>
            <person name="Schmutz J."/>
            <person name="Mitros T."/>
            <person name="Mozaffari S.V."/>
            <person name="Suzuki Y."/>
            <person name="Haramoto Y."/>
            <person name="Yamamoto T.S."/>
            <person name="Takagi C."/>
            <person name="Heald R."/>
            <person name="Miller K."/>
            <person name="Haudenschild C."/>
            <person name="Kitzman J."/>
            <person name="Nakayama T."/>
            <person name="Izutsu Y."/>
            <person name="Robert J."/>
            <person name="Fortriede J."/>
            <person name="Burns K."/>
            <person name="Lotay V."/>
            <person name="Karimi K."/>
            <person name="Yasuoka Y."/>
            <person name="Dichmann D.S."/>
            <person name="Flajnik M.F."/>
            <person name="Houston D.W."/>
            <person name="Shendure J."/>
            <person name="DuPasquier L."/>
            <person name="Vize P.D."/>
            <person name="Zorn A.M."/>
            <person name="Ito M."/>
            <person name="Marcotte E.M."/>
            <person name="Wallingford J.B."/>
            <person name="Ito Y."/>
            <person name="Asashima M."/>
            <person name="Ueno N."/>
            <person name="Matsuda Y."/>
            <person name="Veenstra G.J."/>
            <person name="Fujiyama A."/>
            <person name="Harland R.M."/>
            <person name="Taira M."/>
            <person name="Rokhsar D.S."/>
        </authorList>
    </citation>
    <scope>NUCLEOTIDE SEQUENCE [LARGE SCALE GENOMIC DNA]</scope>
    <source>
        <strain evidence="3">J</strain>
    </source>
</reference>